<keyword evidence="2" id="KW-0547">Nucleotide-binding</keyword>
<dbReference type="GO" id="GO:0005524">
    <property type="term" value="F:ATP binding"/>
    <property type="evidence" value="ECO:0007669"/>
    <property type="project" value="UniProtKB-KW"/>
</dbReference>
<dbReference type="Pfam" id="PF13401">
    <property type="entry name" value="AAA_22"/>
    <property type="match status" value="1"/>
</dbReference>
<comment type="caution">
    <text evidence="2">The sequence shown here is derived from an EMBL/GenBank/DDBJ whole genome shotgun (WGS) entry which is preliminary data.</text>
</comment>
<keyword evidence="3" id="KW-1185">Reference proteome</keyword>
<dbReference type="RefSeq" id="WP_278017984.1">
    <property type="nucleotide sequence ID" value="NZ_JARRRY010000001.1"/>
</dbReference>
<dbReference type="InterPro" id="IPR049945">
    <property type="entry name" value="AAA_22"/>
</dbReference>
<reference evidence="2 3" key="1">
    <citation type="submission" date="2023-04" db="EMBL/GenBank/DDBJ databases">
        <title>Ectobacillus antri isolated from activated sludge.</title>
        <authorList>
            <person name="Yan P."/>
            <person name="Liu X."/>
        </authorList>
    </citation>
    <scope>NUCLEOTIDE SEQUENCE [LARGE SCALE GENOMIC DNA]</scope>
    <source>
        <strain evidence="2 3">C18H</strain>
    </source>
</reference>
<name>A0ABT6H3U0_9BACI</name>
<evidence type="ECO:0000259" key="1">
    <source>
        <dbReference type="Pfam" id="PF13401"/>
    </source>
</evidence>
<dbReference type="Gene3D" id="3.40.50.300">
    <property type="entry name" value="P-loop containing nucleotide triphosphate hydrolases"/>
    <property type="match status" value="1"/>
</dbReference>
<organism evidence="2 3">
    <name type="scientific">Ectobacillus antri</name>
    <dbReference type="NCBI Taxonomy" id="2486280"/>
    <lineage>
        <taxon>Bacteria</taxon>
        <taxon>Bacillati</taxon>
        <taxon>Bacillota</taxon>
        <taxon>Bacilli</taxon>
        <taxon>Bacillales</taxon>
        <taxon>Bacillaceae</taxon>
        <taxon>Ectobacillus</taxon>
    </lineage>
</organism>
<gene>
    <name evidence="2" type="ORF">P6P90_03610</name>
</gene>
<proteinExistence type="predicted"/>
<dbReference type="EMBL" id="JARULN010000001">
    <property type="protein sequence ID" value="MDG5753086.1"/>
    <property type="molecule type" value="Genomic_DNA"/>
</dbReference>
<evidence type="ECO:0000313" key="3">
    <source>
        <dbReference type="Proteomes" id="UP001218246"/>
    </source>
</evidence>
<accession>A0ABT6H3U0</accession>
<dbReference type="InterPro" id="IPR027417">
    <property type="entry name" value="P-loop_NTPase"/>
</dbReference>
<sequence length="341" mass="39638">MNNDELINEGTNQVNHNRPYIPLGCHPIDTGYYLISTNEIARMYKEVVTWIQRRTPGAMIVGNPRLGKTRAIKYLVNSLPSVDIVGLDTPIYTIKCSKFKNPNESDFFECLLKDVKHHTPLAGRAISKRRRLYNFLIEKGLGSSRSRVIMFLDDAQRLHELHYEWLMDIYNELESEGILLTVILVGQRELFDQRTAFLLSNKKQIIGRFMVDDYKFKGIGSIDDIRLCLKNYDEDAIYPLGTNWTFTRYFFPVQYKQGFRLSNFSDILLEVFQEVATETGSKGKIEIPMFYFSSTIENALRYLGIDGSNVEQITKSHWKYCIRMSGYINAERYSEVLKHDN</sequence>
<evidence type="ECO:0000313" key="2">
    <source>
        <dbReference type="EMBL" id="MDG5753086.1"/>
    </source>
</evidence>
<dbReference type="Proteomes" id="UP001218246">
    <property type="component" value="Unassembled WGS sequence"/>
</dbReference>
<keyword evidence="2" id="KW-0067">ATP-binding</keyword>
<protein>
    <submittedName>
        <fullName evidence="2">ATP-binding protein</fullName>
    </submittedName>
</protein>
<dbReference type="SUPFAM" id="SSF52540">
    <property type="entry name" value="P-loop containing nucleoside triphosphate hydrolases"/>
    <property type="match status" value="1"/>
</dbReference>
<feature type="domain" description="ORC1/DEAH AAA+ ATPase" evidence="1">
    <location>
        <begin position="58"/>
        <end position="192"/>
    </location>
</feature>